<proteinExistence type="predicted"/>
<keyword evidence="1" id="KW-0812">Transmembrane</keyword>
<feature type="transmembrane region" description="Helical" evidence="1">
    <location>
        <begin position="39"/>
        <end position="56"/>
    </location>
</feature>
<dbReference type="RefSeq" id="WP_345578015.1">
    <property type="nucleotide sequence ID" value="NZ_BAABLV010000005.1"/>
</dbReference>
<evidence type="ECO:0000256" key="1">
    <source>
        <dbReference type="SAM" id="Phobius"/>
    </source>
</evidence>
<dbReference type="EMBL" id="BAABLV010000005">
    <property type="protein sequence ID" value="GAA4890192.1"/>
    <property type="molecule type" value="Genomic_DNA"/>
</dbReference>
<evidence type="ECO:0000313" key="3">
    <source>
        <dbReference type="Proteomes" id="UP001501521"/>
    </source>
</evidence>
<evidence type="ECO:0000313" key="2">
    <source>
        <dbReference type="EMBL" id="GAA4890192.1"/>
    </source>
</evidence>
<reference evidence="3" key="1">
    <citation type="journal article" date="2019" name="Int. J. Syst. Evol. Microbiol.">
        <title>The Global Catalogue of Microorganisms (GCM) 10K type strain sequencing project: providing services to taxonomists for standard genome sequencing and annotation.</title>
        <authorList>
            <consortium name="The Broad Institute Genomics Platform"/>
            <consortium name="The Broad Institute Genome Sequencing Center for Infectious Disease"/>
            <person name="Wu L."/>
            <person name="Ma J."/>
        </authorList>
    </citation>
    <scope>NUCLEOTIDE SEQUENCE [LARGE SCALE GENOMIC DNA]</scope>
    <source>
        <strain evidence="3">JCM 19125</strain>
    </source>
</reference>
<comment type="caution">
    <text evidence="2">The sequence shown here is derived from an EMBL/GenBank/DDBJ whole genome shotgun (WGS) entry which is preliminary data.</text>
</comment>
<protein>
    <submittedName>
        <fullName evidence="2">Uncharacterized protein</fullName>
    </submittedName>
</protein>
<dbReference type="Proteomes" id="UP001501521">
    <property type="component" value="Unassembled WGS sequence"/>
</dbReference>
<keyword evidence="3" id="KW-1185">Reference proteome</keyword>
<organism evidence="2 3">
    <name type="scientific">Tessaracoccus lubricantis</name>
    <dbReference type="NCBI Taxonomy" id="545543"/>
    <lineage>
        <taxon>Bacteria</taxon>
        <taxon>Bacillati</taxon>
        <taxon>Actinomycetota</taxon>
        <taxon>Actinomycetes</taxon>
        <taxon>Propionibacteriales</taxon>
        <taxon>Propionibacteriaceae</taxon>
        <taxon>Tessaracoccus</taxon>
    </lineage>
</organism>
<gene>
    <name evidence="2" type="ORF">GCM10025789_03340</name>
</gene>
<sequence length="452" mass="48431">MVKKFLSAAAAAVLALGGAVLHGAGRLTGTRMPMKSMKAWLGAVIAAALAVTGLAFSSPAAQATAGEETIKLCGGVPTDGSTCSIAVDSQFLTTSPEEGVTLHVSVRGVPNVTVSLSAIVYEVRDADNRVMFAPLSDPVMVTPKKVKATDTVGVVRASLKTRALPGEYTSQATIAVQPSDWRPVRGMVLNSADRYAGMDRVSLVSKRPRDRGFEAAPTKDGAFTRLLYNASSSGRYSVQLKQGTKWVPLDVNGPVQGAGAGITKLRGQLPVGLVSGRYEMRVVNVTHAETGLTPVGTPQQFMDWQLAMDSKLFNVYTTPGTWDLNGRKWKTSCEAYSATERCRTEIWATQILYQAGTFNRLDGWAFNNLTYKPSPRALWKGNPVGGNGTVGYTGQWTAADGRKWRVECDTATSGRNGCRAYAMAKVAEPVSAGATTYRVVDKWLFNNIVQFT</sequence>
<keyword evidence="1" id="KW-1133">Transmembrane helix</keyword>
<accession>A0ABP9EY80</accession>
<name>A0ABP9EY80_9ACTN</name>
<keyword evidence="1" id="KW-0472">Membrane</keyword>